<evidence type="ECO:0000313" key="3">
    <source>
        <dbReference type="EMBL" id="MBE8719032.1"/>
    </source>
</evidence>
<comment type="caution">
    <text evidence="3">The sequence shown here is derived from an EMBL/GenBank/DDBJ whole genome shotgun (WGS) entry which is preliminary data.</text>
</comment>
<proteinExistence type="predicted"/>
<keyword evidence="2" id="KW-1133">Transmembrane helix</keyword>
<keyword evidence="4" id="KW-1185">Reference proteome</keyword>
<dbReference type="PANTHER" id="PTHR35813:SF1">
    <property type="entry name" value="INNER MEMBRANE PROTEIN YBAN"/>
    <property type="match status" value="1"/>
</dbReference>
<dbReference type="AlphaFoldDB" id="A0A928V677"/>
<comment type="subcellular location">
    <subcellularLocation>
        <location evidence="1">Cell inner membrane</location>
        <topology evidence="1">Multi-pass membrane protein</topology>
    </subcellularLocation>
</comment>
<evidence type="ECO:0000256" key="1">
    <source>
        <dbReference type="PIRNR" id="PIRNR016789"/>
    </source>
</evidence>
<gene>
    <name evidence="3" type="ORF">C4F51_17790</name>
</gene>
<dbReference type="Proteomes" id="UP000652567">
    <property type="component" value="Unassembled WGS sequence"/>
</dbReference>
<dbReference type="PIRSF" id="PIRSF016789">
    <property type="entry name" value="DUF454"/>
    <property type="match status" value="1"/>
</dbReference>
<keyword evidence="2" id="KW-0812">Transmembrane</keyword>
<dbReference type="Pfam" id="PF04304">
    <property type="entry name" value="DUF454"/>
    <property type="match status" value="1"/>
</dbReference>
<dbReference type="EMBL" id="PRDL01000001">
    <property type="protein sequence ID" value="MBE8719032.1"/>
    <property type="molecule type" value="Genomic_DNA"/>
</dbReference>
<name>A0A928V677_9GAMM</name>
<dbReference type="GO" id="GO:0005886">
    <property type="term" value="C:plasma membrane"/>
    <property type="evidence" value="ECO:0007669"/>
    <property type="project" value="UniProtKB-SubCell"/>
</dbReference>
<feature type="transmembrane region" description="Helical" evidence="2">
    <location>
        <begin position="7"/>
        <end position="26"/>
    </location>
</feature>
<protein>
    <recommendedName>
        <fullName evidence="1">Inner membrane protein</fullName>
    </recommendedName>
</protein>
<accession>A0A928V677</accession>
<feature type="transmembrane region" description="Helical" evidence="2">
    <location>
        <begin position="99"/>
        <end position="116"/>
    </location>
</feature>
<evidence type="ECO:0000313" key="4">
    <source>
        <dbReference type="Proteomes" id="UP000652567"/>
    </source>
</evidence>
<keyword evidence="1" id="KW-1003">Cell membrane</keyword>
<dbReference type="RefSeq" id="WP_193912075.1">
    <property type="nucleotide sequence ID" value="NZ_PRDL01000001.1"/>
</dbReference>
<organism evidence="3 4">
    <name type="scientific">Cellvibrio polysaccharolyticus</name>
    <dbReference type="NCBI Taxonomy" id="2082724"/>
    <lineage>
        <taxon>Bacteria</taxon>
        <taxon>Pseudomonadati</taxon>
        <taxon>Pseudomonadota</taxon>
        <taxon>Gammaproteobacteria</taxon>
        <taxon>Cellvibrionales</taxon>
        <taxon>Cellvibrionaceae</taxon>
        <taxon>Cellvibrio</taxon>
    </lineage>
</organism>
<dbReference type="PANTHER" id="PTHR35813">
    <property type="entry name" value="INNER MEMBRANE PROTEIN YBAN"/>
    <property type="match status" value="1"/>
</dbReference>
<keyword evidence="1" id="KW-0997">Cell inner membrane</keyword>
<reference evidence="3" key="1">
    <citation type="submission" date="2018-07" db="EMBL/GenBank/DDBJ databases">
        <title>Genome assembly of strain Ka43.</title>
        <authorList>
            <person name="Kukolya J."/>
            <person name="Nagy I."/>
            <person name="Horvath B."/>
            <person name="Toth A."/>
        </authorList>
    </citation>
    <scope>NUCLEOTIDE SEQUENCE</scope>
    <source>
        <strain evidence="3">KB43</strain>
    </source>
</reference>
<evidence type="ECO:0000256" key="2">
    <source>
        <dbReference type="SAM" id="Phobius"/>
    </source>
</evidence>
<sequence length="132" mass="14926">MKTLIRYLLMAFAGLCVMLGVIGIFVPGLPTTVFILMAGWAAARSSPRFLAWLENHRLFGPMLRNWRETRSVSRKAKWCAAITMTISAVILFIVQPFPWLAEGVTLFMALVLIWLWRRPEPTAPSPAPQRQA</sequence>
<keyword evidence="1 2" id="KW-0472">Membrane</keyword>
<dbReference type="InterPro" id="IPR007401">
    <property type="entry name" value="DUF454"/>
</dbReference>